<keyword evidence="2" id="KW-1185">Reference proteome</keyword>
<reference evidence="1 2" key="1">
    <citation type="journal article" date="2019" name="Nat. Ecol. Evol.">
        <title>Megaphylogeny resolves global patterns of mushroom evolution.</title>
        <authorList>
            <person name="Varga T."/>
            <person name="Krizsan K."/>
            <person name="Foldi C."/>
            <person name="Dima B."/>
            <person name="Sanchez-Garcia M."/>
            <person name="Sanchez-Ramirez S."/>
            <person name="Szollosi G.J."/>
            <person name="Szarkandi J.G."/>
            <person name="Papp V."/>
            <person name="Albert L."/>
            <person name="Andreopoulos W."/>
            <person name="Angelini C."/>
            <person name="Antonin V."/>
            <person name="Barry K.W."/>
            <person name="Bougher N.L."/>
            <person name="Buchanan P."/>
            <person name="Buyck B."/>
            <person name="Bense V."/>
            <person name="Catcheside P."/>
            <person name="Chovatia M."/>
            <person name="Cooper J."/>
            <person name="Damon W."/>
            <person name="Desjardin D."/>
            <person name="Finy P."/>
            <person name="Geml J."/>
            <person name="Haridas S."/>
            <person name="Hughes K."/>
            <person name="Justo A."/>
            <person name="Karasinski D."/>
            <person name="Kautmanova I."/>
            <person name="Kiss B."/>
            <person name="Kocsube S."/>
            <person name="Kotiranta H."/>
            <person name="LaButti K.M."/>
            <person name="Lechner B.E."/>
            <person name="Liimatainen K."/>
            <person name="Lipzen A."/>
            <person name="Lukacs Z."/>
            <person name="Mihaltcheva S."/>
            <person name="Morgado L.N."/>
            <person name="Niskanen T."/>
            <person name="Noordeloos M.E."/>
            <person name="Ohm R.A."/>
            <person name="Ortiz-Santana B."/>
            <person name="Ovrebo C."/>
            <person name="Racz N."/>
            <person name="Riley R."/>
            <person name="Savchenko A."/>
            <person name="Shiryaev A."/>
            <person name="Soop K."/>
            <person name="Spirin V."/>
            <person name="Szebenyi C."/>
            <person name="Tomsovsky M."/>
            <person name="Tulloss R.E."/>
            <person name="Uehling J."/>
            <person name="Grigoriev I.V."/>
            <person name="Vagvolgyi C."/>
            <person name="Papp T."/>
            <person name="Martin F.M."/>
            <person name="Miettinen O."/>
            <person name="Hibbett D.S."/>
            <person name="Nagy L.G."/>
        </authorList>
    </citation>
    <scope>NUCLEOTIDE SEQUENCE [LARGE SCALE GENOMIC DNA]</scope>
    <source>
        <strain evidence="1 2">NL-1719</strain>
    </source>
</reference>
<accession>A0ACD3A3G6</accession>
<evidence type="ECO:0000313" key="2">
    <source>
        <dbReference type="Proteomes" id="UP000308600"/>
    </source>
</evidence>
<proteinExistence type="predicted"/>
<name>A0ACD3A3G6_9AGAR</name>
<dbReference type="EMBL" id="ML208803">
    <property type="protein sequence ID" value="TFK60257.1"/>
    <property type="molecule type" value="Genomic_DNA"/>
</dbReference>
<organism evidence="1 2">
    <name type="scientific">Pluteus cervinus</name>
    <dbReference type="NCBI Taxonomy" id="181527"/>
    <lineage>
        <taxon>Eukaryota</taxon>
        <taxon>Fungi</taxon>
        <taxon>Dikarya</taxon>
        <taxon>Basidiomycota</taxon>
        <taxon>Agaricomycotina</taxon>
        <taxon>Agaricomycetes</taxon>
        <taxon>Agaricomycetidae</taxon>
        <taxon>Agaricales</taxon>
        <taxon>Pluteineae</taxon>
        <taxon>Pluteaceae</taxon>
        <taxon>Pluteus</taxon>
    </lineage>
</organism>
<gene>
    <name evidence="1" type="ORF">BDN72DRAFT_905121</name>
</gene>
<evidence type="ECO:0000313" key="1">
    <source>
        <dbReference type="EMBL" id="TFK60257.1"/>
    </source>
</evidence>
<protein>
    <submittedName>
        <fullName evidence="1">Uncharacterized protein</fullName>
    </submittedName>
</protein>
<dbReference type="Proteomes" id="UP000308600">
    <property type="component" value="Unassembled WGS sequence"/>
</dbReference>
<sequence length="1140" mass="127426">MANNASTDVRRSKRPRQLSKKAVEAQASAASRTAKRAKKVLPPPPHAPSPPPPLPETPPPGSPAAPAALMPVSSLRATPLSPTKDVNEPSVPPEVEPQTITSVPPSVVPQRIPERPLDLVVDEVSDDEEERRALANVVFDQPAQIVDSTTGDEPVPSPKDTRPKAKKRTTVKQGDAMFDLQERTRRILDDVQSPIRQPVQLPTNLISSLPPTLSPVVPIEDPTSESSQPTDNFTEDDRGLGNGDRGEDEDEDRGRGTPPVESDGSGSDYEGDAGESSESASEHEEAVGSGKKSKSRRKKKQTKKVASPPIAHLSDDVPDEETQPKKTSKAKGKARATDKSQTHTSPGPLSEAVKRKADEKLAIFLQAVDELAKESGHTPDTIHYYLGTKLSPTRDSNFWNIYEVWYRRMKSDDDVECQNAPREEWSSIISKWYKAFWAELGDLEHDKEARQAHMAPIIEWHTANFHNFVEKLGEDGKMVSVLHKMAKPFIDMSERSFRSCNAHIFGFVIHPEAKGYGGFMWGGSPDFLEIRDKKKSQINTAVKDFVMFFNQLDYDRRHGVNQPNVPYVPTVVPAEEKKTQRDIDRELLGNFLQADIATACNITTAAEIDKIRVHWGEGWGKFAYENHLTFVGWPRDASGQPGKEGSSIKSLDPEFLKSAVTARVQLQSGEQVTAKPLLRILPWQPDVIRFKLEQWAVIPIICGPQPQDVIMMVGEVKAYKIALKKEELKAAREAKKQAKAATKGKAVNRRLEPLDELDEDDDEERPITPPPRPRPRSHSNFQASTTHTHPRISSRPAEEPGQHRRDQSLPPPSNSPPLPFPSEAFGQSRFRQDEYPTTRSNSELRTTTHYNTSFHDVPPNASQSTKQSYYLENHPSSPSTCPSQAPNSQTRDFSRTNYDYQAHVQRNPPPTQHRQMPPHEANYSNHMYSSRPIHIQRDDRTEDRYGIQPPAKRQRHESIQPTDVNHFAHPPHSRQPVPHLDLNNMSKVNRYRGLTQTPRATPTPLAGPSRTPDYENRATNGRTGTSQPIQFYAWDIPTYSPLPLGHPNQFNSTLGTSQPIHLDPWDIPTNSHLPLGHPNPFTSTLGTSQPLHIYPWDIPTPSHLPLGDPNHLFLLLGHPNPFSYPNNHLSTVQSKSMAAK</sequence>